<dbReference type="Proteomes" id="UP000585437">
    <property type="component" value="Unassembled WGS sequence"/>
</dbReference>
<dbReference type="GO" id="GO:0016788">
    <property type="term" value="F:hydrolase activity, acting on ester bonds"/>
    <property type="evidence" value="ECO:0007669"/>
    <property type="project" value="UniProtKB-ARBA"/>
</dbReference>
<sequence length="388" mass="42779">MVATSLMLSLPSTVSFAQDGGDRRNLFNMLFGAPRTERYERYERPTRRYDRQDGSIIEMAPRRQRSRATPQAAVPRARTAPIPFQPQAEPVAKLETAKKILVIGDFLAGNIGGELETTFATSPGVSIISRSDGSSGLVRDDHYDWLGQLPAILDEAKPAIVVVMLGANDRQQMDTASGREKFRTDAWFKQYETRVAELAGMIAQRKLTLLWVGLPAFQSPSMMADAVTLNTLYRGQVEKVGGEFVDIWDGFVDEDGRFVLTGSDVNGQQVRLRNSDGITLTKPGKEKLAFYVDKVLRRHLGDMASPDLAKFDSSTLPPLQTLESPANPEVPVRPISLVDPELDGGQELLGGNAPPARLTETPRDKLVKRGELEPAPAGRIDDYRLTTQ</sequence>
<evidence type="ECO:0008006" key="4">
    <source>
        <dbReference type="Google" id="ProtNLM"/>
    </source>
</evidence>
<feature type="compositionally biased region" description="Basic and acidic residues" evidence="1">
    <location>
        <begin position="360"/>
        <end position="372"/>
    </location>
</feature>
<feature type="compositionally biased region" description="Basic and acidic residues" evidence="1">
    <location>
        <begin position="379"/>
        <end position="388"/>
    </location>
</feature>
<keyword evidence="3" id="KW-1185">Reference proteome</keyword>
<name>A0A7X0JIT6_9HYPH</name>
<dbReference type="InterPro" id="IPR036514">
    <property type="entry name" value="SGNH_hydro_sf"/>
</dbReference>
<evidence type="ECO:0000313" key="2">
    <source>
        <dbReference type="EMBL" id="MBB6508348.1"/>
    </source>
</evidence>
<protein>
    <recommendedName>
        <fullName evidence="4">DUF459 domain-containing protein</fullName>
    </recommendedName>
</protein>
<proteinExistence type="predicted"/>
<reference evidence="2 3" key="1">
    <citation type="submission" date="2020-08" db="EMBL/GenBank/DDBJ databases">
        <title>The Agave Microbiome: Exploring the role of microbial communities in plant adaptations to desert environments.</title>
        <authorList>
            <person name="Partida-Martinez L.P."/>
        </authorList>
    </citation>
    <scope>NUCLEOTIDE SEQUENCE [LARGE SCALE GENOMIC DNA]</scope>
    <source>
        <strain evidence="2 3">AS3.12</strain>
    </source>
</reference>
<dbReference type="EMBL" id="JACHBU010000003">
    <property type="protein sequence ID" value="MBB6508348.1"/>
    <property type="molecule type" value="Genomic_DNA"/>
</dbReference>
<accession>A0A7X0JIT6</accession>
<evidence type="ECO:0000313" key="3">
    <source>
        <dbReference type="Proteomes" id="UP000585437"/>
    </source>
</evidence>
<comment type="caution">
    <text evidence="2">The sequence shown here is derived from an EMBL/GenBank/DDBJ whole genome shotgun (WGS) entry which is preliminary data.</text>
</comment>
<dbReference type="InterPro" id="IPR007407">
    <property type="entry name" value="DUF459"/>
</dbReference>
<dbReference type="CDD" id="cd01829">
    <property type="entry name" value="SGNH_hydrolase_peri2"/>
    <property type="match status" value="1"/>
</dbReference>
<feature type="compositionally biased region" description="Polar residues" evidence="1">
    <location>
        <begin position="312"/>
        <end position="324"/>
    </location>
</feature>
<dbReference type="RefSeq" id="WP_113109917.1">
    <property type="nucleotide sequence ID" value="NZ_JACHBU010000003.1"/>
</dbReference>
<dbReference type="SUPFAM" id="SSF52266">
    <property type="entry name" value="SGNH hydrolase"/>
    <property type="match status" value="1"/>
</dbReference>
<feature type="region of interest" description="Disordered" evidence="1">
    <location>
        <begin position="310"/>
        <end position="388"/>
    </location>
</feature>
<dbReference type="Gene3D" id="3.40.50.1110">
    <property type="entry name" value="SGNH hydrolase"/>
    <property type="match status" value="1"/>
</dbReference>
<evidence type="ECO:0000256" key="1">
    <source>
        <dbReference type="SAM" id="MobiDB-lite"/>
    </source>
</evidence>
<dbReference type="AlphaFoldDB" id="A0A7X0JIT6"/>
<organism evidence="2 3">
    <name type="scientific">Rhizobium soli</name>
    <dbReference type="NCBI Taxonomy" id="424798"/>
    <lineage>
        <taxon>Bacteria</taxon>
        <taxon>Pseudomonadati</taxon>
        <taxon>Pseudomonadota</taxon>
        <taxon>Alphaproteobacteria</taxon>
        <taxon>Hyphomicrobiales</taxon>
        <taxon>Rhizobiaceae</taxon>
        <taxon>Rhizobium/Agrobacterium group</taxon>
        <taxon>Rhizobium</taxon>
    </lineage>
</organism>
<dbReference type="Pfam" id="PF04311">
    <property type="entry name" value="DUF459"/>
    <property type="match status" value="1"/>
</dbReference>
<gene>
    <name evidence="2" type="ORF">F4695_001697</name>
</gene>